<dbReference type="Pfam" id="PF02036">
    <property type="entry name" value="SCP2"/>
    <property type="match status" value="1"/>
</dbReference>
<accession>A0A1F6TMA1</accession>
<dbReference type="InterPro" id="IPR003033">
    <property type="entry name" value="SCP2_sterol-bd_dom"/>
</dbReference>
<comment type="subcellular location">
    <subcellularLocation>
        <location evidence="1">Cytoplasm</location>
    </subcellularLocation>
</comment>
<dbReference type="PANTHER" id="PTHR38693">
    <property type="entry name" value="UBIQUINONE BIOSYNTHESIS PROTEIN UBIJ"/>
    <property type="match status" value="1"/>
</dbReference>
<reference evidence="4 5" key="1">
    <citation type="journal article" date="2016" name="Nat. Commun.">
        <title>Thousands of microbial genomes shed light on interconnected biogeochemical processes in an aquifer system.</title>
        <authorList>
            <person name="Anantharaman K."/>
            <person name="Brown C.T."/>
            <person name="Hug L.A."/>
            <person name="Sharon I."/>
            <person name="Castelle C.J."/>
            <person name="Probst A.J."/>
            <person name="Thomas B.C."/>
            <person name="Singh A."/>
            <person name="Wilkins M.J."/>
            <person name="Karaoz U."/>
            <person name="Brodie E.L."/>
            <person name="Williams K.H."/>
            <person name="Hubbard S.S."/>
            <person name="Banfield J.F."/>
        </authorList>
    </citation>
    <scope>NUCLEOTIDE SEQUENCE [LARGE SCALE GENOMIC DNA]</scope>
</reference>
<comment type="caution">
    <text evidence="4">The sequence shown here is derived from an EMBL/GenBank/DDBJ whole genome shotgun (WGS) entry which is preliminary data.</text>
</comment>
<dbReference type="PROSITE" id="PS01095">
    <property type="entry name" value="GH18_1"/>
    <property type="match status" value="1"/>
</dbReference>
<dbReference type="InterPro" id="IPR036527">
    <property type="entry name" value="SCP2_sterol-bd_dom_sf"/>
</dbReference>
<comment type="function">
    <text evidence="1">Required for ubiquinone (coenzyme Q) biosynthesis. Binds hydrophobic ubiquinone biosynthetic intermediates via its SCP2 domain and is essential for the stability of the Ubi complex. May constitute a docking platform where Ubi enzymes assemble and access their SCP2-bound polyprenyl substrates.</text>
</comment>
<comment type="similarity">
    <text evidence="1">Belongs to the UbiJ family.</text>
</comment>
<evidence type="ECO:0000256" key="2">
    <source>
        <dbReference type="SAM" id="Coils"/>
    </source>
</evidence>
<evidence type="ECO:0000259" key="3">
    <source>
        <dbReference type="Pfam" id="PF02036"/>
    </source>
</evidence>
<dbReference type="SUPFAM" id="SSF55718">
    <property type="entry name" value="SCP-like"/>
    <property type="match status" value="1"/>
</dbReference>
<dbReference type="Proteomes" id="UP000178885">
    <property type="component" value="Unassembled WGS sequence"/>
</dbReference>
<dbReference type="AlphaFoldDB" id="A0A1F6TMA1"/>
<evidence type="ECO:0000256" key="1">
    <source>
        <dbReference type="HAMAP-Rule" id="MF_02215"/>
    </source>
</evidence>
<keyword evidence="1" id="KW-0831">Ubiquinone biosynthesis</keyword>
<evidence type="ECO:0000313" key="5">
    <source>
        <dbReference type="Proteomes" id="UP000178885"/>
    </source>
</evidence>
<dbReference type="InterPro" id="IPR001579">
    <property type="entry name" value="Glyco_hydro_18_chit_AS"/>
</dbReference>
<gene>
    <name evidence="1" type="primary">ubiJ</name>
    <name evidence="4" type="ORF">A2151_09535</name>
</gene>
<dbReference type="STRING" id="1817760.A2151_09535"/>
<dbReference type="GO" id="GO:0004553">
    <property type="term" value="F:hydrolase activity, hydrolyzing O-glycosyl compounds"/>
    <property type="evidence" value="ECO:0007669"/>
    <property type="project" value="InterPro"/>
</dbReference>
<feature type="domain" description="SCP2" evidence="3">
    <location>
        <begin position="2"/>
        <end position="97"/>
    </location>
</feature>
<dbReference type="HAMAP" id="MF_02215">
    <property type="entry name" value="UbiJ"/>
    <property type="match status" value="1"/>
</dbReference>
<dbReference type="GO" id="GO:0006744">
    <property type="term" value="P:ubiquinone biosynthetic process"/>
    <property type="evidence" value="ECO:0007669"/>
    <property type="project" value="UniProtKB-UniRule"/>
</dbReference>
<organism evidence="4 5">
    <name type="scientific">Candidatus Muproteobacteria bacterium RBG_16_65_34</name>
    <dbReference type="NCBI Taxonomy" id="1817760"/>
    <lineage>
        <taxon>Bacteria</taxon>
        <taxon>Pseudomonadati</taxon>
        <taxon>Pseudomonadota</taxon>
        <taxon>Candidatus Muproteobacteria</taxon>
    </lineage>
</organism>
<dbReference type="EMBL" id="MFSU01000087">
    <property type="protein sequence ID" value="OGI46267.1"/>
    <property type="molecule type" value="Genomic_DNA"/>
</dbReference>
<dbReference type="GO" id="GO:0005975">
    <property type="term" value="P:carbohydrate metabolic process"/>
    <property type="evidence" value="ECO:0007669"/>
    <property type="project" value="InterPro"/>
</dbReference>
<keyword evidence="2" id="KW-0175">Coiled coil</keyword>
<keyword evidence="1" id="KW-0963">Cytoplasm</keyword>
<protein>
    <recommendedName>
        <fullName evidence="1">Ubiquinone biosynthesis accessory factor UbiJ</fullName>
    </recommendedName>
</protein>
<evidence type="ECO:0000313" key="4">
    <source>
        <dbReference type="EMBL" id="OGI46267.1"/>
    </source>
</evidence>
<dbReference type="GO" id="GO:0005737">
    <property type="term" value="C:cytoplasm"/>
    <property type="evidence" value="ECO:0007669"/>
    <property type="project" value="UniProtKB-SubCell"/>
</dbReference>
<sequence>MLRLDPETLRRLGELQGKAIRVRLVAASGEPMEFYLLPSEAGLRWRVSHETEPDVTLSGDPPFFLRMLLGEGATRKAGELRISGDIELGQRFKRILDGLDLDWEEPLSRLVGDVAAHELGRAARAFGAWGRQSVGTLGQDLAEYLQHESQLLATRARIETFLSAVDELRADADRMEKRLQRLSGSR</sequence>
<dbReference type="PANTHER" id="PTHR38693:SF1">
    <property type="entry name" value="UBIQUINONE BIOSYNTHESIS ACCESSORY FACTOR UBIJ"/>
    <property type="match status" value="1"/>
</dbReference>
<feature type="coiled-coil region" evidence="2">
    <location>
        <begin position="158"/>
        <end position="185"/>
    </location>
</feature>
<dbReference type="UniPathway" id="UPA00232"/>
<comment type="pathway">
    <text evidence="1">Cofactor biosynthesis; ubiquinone biosynthesis.</text>
</comment>
<dbReference type="InterPro" id="IPR038989">
    <property type="entry name" value="UbiJ"/>
</dbReference>
<proteinExistence type="inferred from homology"/>
<name>A0A1F6TMA1_9PROT</name>